<dbReference type="CDD" id="cd14014">
    <property type="entry name" value="STKc_PknB_like"/>
    <property type="match status" value="1"/>
</dbReference>
<dbReference type="EC" id="2.7.11.1" evidence="1"/>
<proteinExistence type="predicted"/>
<keyword evidence="11" id="KW-1185">Reference proteome</keyword>
<evidence type="ECO:0000256" key="8">
    <source>
        <dbReference type="SAM" id="MobiDB-lite"/>
    </source>
</evidence>
<keyword evidence="6 7" id="KW-0067">ATP-binding</keyword>
<evidence type="ECO:0000256" key="1">
    <source>
        <dbReference type="ARBA" id="ARBA00012513"/>
    </source>
</evidence>
<dbReference type="EMBL" id="JBFAKC010000010">
    <property type="protein sequence ID" value="MEV0710260.1"/>
    <property type="molecule type" value="Genomic_DNA"/>
</dbReference>
<sequence>MHLRAGTNFAGYIVVRLLGTGGMGSVYLARHPRLERLVALKVLADTFTTDPKVRGAFDREAALAARLDHPNIVAVYDRSGPDDPALWLTMRYVAGGDANTLLAAAPEGLPPELAVRLIGDAAHALDFAHAKGVVHRDVKPANLVIDDDPRHGQRALLTDFGIARTLDDTVTLSSVAASFAYAAPERFTATVDHRSDIYSLGCTLYHLLTGCHPYPRTDQAAVIAAHLTAPPPAPRDIRPELPAGLDAVIATAMAKSPDNRYGTCAALAEAARSALDPAATVRNPARAPSSTGPDGRRRLRRRVALGFLIVAGGTGAGIALLQPSSEGTTPPPKTTRSTSTTTKAPTASRTTSAVPKTSTSVPRAGTPIPTAPPLGPGSTPRSVIGSPSVGRSAPRTTQR</sequence>
<evidence type="ECO:0000256" key="3">
    <source>
        <dbReference type="ARBA" id="ARBA00022679"/>
    </source>
</evidence>
<dbReference type="PANTHER" id="PTHR43289">
    <property type="entry name" value="MITOGEN-ACTIVATED PROTEIN KINASE KINASE KINASE 20-RELATED"/>
    <property type="match status" value="1"/>
</dbReference>
<evidence type="ECO:0000256" key="5">
    <source>
        <dbReference type="ARBA" id="ARBA00022777"/>
    </source>
</evidence>
<dbReference type="PROSITE" id="PS00108">
    <property type="entry name" value="PROTEIN_KINASE_ST"/>
    <property type="match status" value="1"/>
</dbReference>
<dbReference type="GO" id="GO:0016301">
    <property type="term" value="F:kinase activity"/>
    <property type="evidence" value="ECO:0007669"/>
    <property type="project" value="UniProtKB-KW"/>
</dbReference>
<feature type="compositionally biased region" description="Low complexity" evidence="8">
    <location>
        <begin position="334"/>
        <end position="352"/>
    </location>
</feature>
<dbReference type="PROSITE" id="PS00107">
    <property type="entry name" value="PROTEIN_KINASE_ATP"/>
    <property type="match status" value="1"/>
</dbReference>
<organism evidence="10 11">
    <name type="scientific">Nocardia aurea</name>
    <dbReference type="NCBI Taxonomy" id="2144174"/>
    <lineage>
        <taxon>Bacteria</taxon>
        <taxon>Bacillati</taxon>
        <taxon>Actinomycetota</taxon>
        <taxon>Actinomycetes</taxon>
        <taxon>Mycobacteriales</taxon>
        <taxon>Nocardiaceae</taxon>
        <taxon>Nocardia</taxon>
    </lineage>
</organism>
<protein>
    <recommendedName>
        <fullName evidence="1">non-specific serine/threonine protein kinase</fullName>
        <ecNumber evidence="1">2.7.11.1</ecNumber>
    </recommendedName>
</protein>
<keyword evidence="4 7" id="KW-0547">Nucleotide-binding</keyword>
<keyword evidence="5 10" id="KW-0418">Kinase</keyword>
<dbReference type="InterPro" id="IPR008271">
    <property type="entry name" value="Ser/Thr_kinase_AS"/>
</dbReference>
<evidence type="ECO:0000256" key="4">
    <source>
        <dbReference type="ARBA" id="ARBA00022741"/>
    </source>
</evidence>
<dbReference type="Pfam" id="PF00069">
    <property type="entry name" value="Pkinase"/>
    <property type="match status" value="1"/>
</dbReference>
<accession>A0ABV3FXW5</accession>
<dbReference type="SUPFAM" id="SSF56112">
    <property type="entry name" value="Protein kinase-like (PK-like)"/>
    <property type="match status" value="1"/>
</dbReference>
<evidence type="ECO:0000313" key="10">
    <source>
        <dbReference type="EMBL" id="MEV0710260.1"/>
    </source>
</evidence>
<dbReference type="Gene3D" id="1.10.510.10">
    <property type="entry name" value="Transferase(Phosphotransferase) domain 1"/>
    <property type="match status" value="1"/>
</dbReference>
<evidence type="ECO:0000313" key="11">
    <source>
        <dbReference type="Proteomes" id="UP001551695"/>
    </source>
</evidence>
<keyword evidence="2" id="KW-0723">Serine/threonine-protein kinase</keyword>
<comment type="caution">
    <text evidence="10">The sequence shown here is derived from an EMBL/GenBank/DDBJ whole genome shotgun (WGS) entry which is preliminary data.</text>
</comment>
<dbReference type="PROSITE" id="PS50011">
    <property type="entry name" value="PROTEIN_KINASE_DOM"/>
    <property type="match status" value="1"/>
</dbReference>
<feature type="domain" description="Protein kinase" evidence="9">
    <location>
        <begin position="12"/>
        <end position="275"/>
    </location>
</feature>
<dbReference type="SMART" id="SM00220">
    <property type="entry name" value="S_TKc"/>
    <property type="match status" value="1"/>
</dbReference>
<gene>
    <name evidence="10" type="ORF">AB0I48_22075</name>
</gene>
<evidence type="ECO:0000256" key="6">
    <source>
        <dbReference type="ARBA" id="ARBA00022840"/>
    </source>
</evidence>
<dbReference type="InterPro" id="IPR011009">
    <property type="entry name" value="Kinase-like_dom_sf"/>
</dbReference>
<feature type="region of interest" description="Disordered" evidence="8">
    <location>
        <begin position="318"/>
        <end position="399"/>
    </location>
</feature>
<dbReference type="Gene3D" id="3.30.200.20">
    <property type="entry name" value="Phosphorylase Kinase, domain 1"/>
    <property type="match status" value="1"/>
</dbReference>
<dbReference type="PANTHER" id="PTHR43289:SF6">
    <property type="entry name" value="SERINE_THREONINE-PROTEIN KINASE NEKL-3"/>
    <property type="match status" value="1"/>
</dbReference>
<keyword evidence="3" id="KW-0808">Transferase</keyword>
<evidence type="ECO:0000259" key="9">
    <source>
        <dbReference type="PROSITE" id="PS50011"/>
    </source>
</evidence>
<feature type="region of interest" description="Disordered" evidence="8">
    <location>
        <begin position="277"/>
        <end position="298"/>
    </location>
</feature>
<dbReference type="Proteomes" id="UP001551695">
    <property type="component" value="Unassembled WGS sequence"/>
</dbReference>
<reference evidence="10 11" key="1">
    <citation type="submission" date="2024-06" db="EMBL/GenBank/DDBJ databases">
        <title>The Natural Products Discovery Center: Release of the First 8490 Sequenced Strains for Exploring Actinobacteria Biosynthetic Diversity.</title>
        <authorList>
            <person name="Kalkreuter E."/>
            <person name="Kautsar S.A."/>
            <person name="Yang D."/>
            <person name="Bader C.D."/>
            <person name="Teijaro C.N."/>
            <person name="Fluegel L."/>
            <person name="Davis C.M."/>
            <person name="Simpson J.R."/>
            <person name="Lauterbach L."/>
            <person name="Steele A.D."/>
            <person name="Gui C."/>
            <person name="Meng S."/>
            <person name="Li G."/>
            <person name="Viehrig K."/>
            <person name="Ye F."/>
            <person name="Su P."/>
            <person name="Kiefer A.F."/>
            <person name="Nichols A."/>
            <person name="Cepeda A.J."/>
            <person name="Yan W."/>
            <person name="Fan B."/>
            <person name="Jiang Y."/>
            <person name="Adhikari A."/>
            <person name="Zheng C.-J."/>
            <person name="Schuster L."/>
            <person name="Cowan T.M."/>
            <person name="Smanski M.J."/>
            <person name="Chevrette M.G."/>
            <person name="De Carvalho L.P.S."/>
            <person name="Shen B."/>
        </authorList>
    </citation>
    <scope>NUCLEOTIDE SEQUENCE [LARGE SCALE GENOMIC DNA]</scope>
    <source>
        <strain evidence="10 11">NPDC050403</strain>
    </source>
</reference>
<evidence type="ECO:0000256" key="7">
    <source>
        <dbReference type="PROSITE-ProRule" id="PRU10141"/>
    </source>
</evidence>
<evidence type="ECO:0000256" key="2">
    <source>
        <dbReference type="ARBA" id="ARBA00022527"/>
    </source>
</evidence>
<feature type="binding site" evidence="7">
    <location>
        <position position="41"/>
    </location>
    <ligand>
        <name>ATP</name>
        <dbReference type="ChEBI" id="CHEBI:30616"/>
    </ligand>
</feature>
<dbReference type="RefSeq" id="WP_357786060.1">
    <property type="nucleotide sequence ID" value="NZ_JBFAKC010000010.1"/>
</dbReference>
<dbReference type="InterPro" id="IPR017441">
    <property type="entry name" value="Protein_kinase_ATP_BS"/>
</dbReference>
<name>A0ABV3FXW5_9NOCA</name>
<dbReference type="InterPro" id="IPR000719">
    <property type="entry name" value="Prot_kinase_dom"/>
</dbReference>